<accession>A0ABP9G6T9</accession>
<reference evidence="2" key="1">
    <citation type="journal article" date="2019" name="Int. J. Syst. Evol. Microbiol.">
        <title>The Global Catalogue of Microorganisms (GCM) 10K type strain sequencing project: providing services to taxonomists for standard genome sequencing and annotation.</title>
        <authorList>
            <consortium name="The Broad Institute Genomics Platform"/>
            <consortium name="The Broad Institute Genome Sequencing Center for Infectious Disease"/>
            <person name="Wu L."/>
            <person name="Ma J."/>
        </authorList>
    </citation>
    <scope>NUCLEOTIDE SEQUENCE [LARGE SCALE GENOMIC DNA]</scope>
    <source>
        <strain evidence="2">JCM 18123</strain>
    </source>
</reference>
<dbReference type="Proteomes" id="UP001499993">
    <property type="component" value="Unassembled WGS sequence"/>
</dbReference>
<proteinExistence type="predicted"/>
<evidence type="ECO:0000313" key="2">
    <source>
        <dbReference type="Proteomes" id="UP001499993"/>
    </source>
</evidence>
<name>A0ABP9G6T9_9ACTN</name>
<comment type="caution">
    <text evidence="1">The sequence shown here is derived from an EMBL/GenBank/DDBJ whole genome shotgun (WGS) entry which is preliminary data.</text>
</comment>
<organism evidence="1 2">
    <name type="scientific">Streptomonospora halophila</name>
    <dbReference type="NCBI Taxonomy" id="427369"/>
    <lineage>
        <taxon>Bacteria</taxon>
        <taxon>Bacillati</taxon>
        <taxon>Actinomycetota</taxon>
        <taxon>Actinomycetes</taxon>
        <taxon>Streptosporangiales</taxon>
        <taxon>Nocardiopsidaceae</taxon>
        <taxon>Streptomonospora</taxon>
    </lineage>
</organism>
<keyword evidence="2" id="KW-1185">Reference proteome</keyword>
<protein>
    <submittedName>
        <fullName evidence="1">Uncharacterized protein</fullName>
    </submittedName>
</protein>
<dbReference type="EMBL" id="BAABIK010000002">
    <property type="protein sequence ID" value="GAA4928876.1"/>
    <property type="molecule type" value="Genomic_DNA"/>
</dbReference>
<gene>
    <name evidence="1" type="ORF">GCM10023224_05270</name>
</gene>
<sequence>MSDTPTLTEAVRDGLLDHEWTPGFNFSPYTAHRNHDFEGSCALCQGDAERIAALALEIAGEQPPTQWAYDRACGALEKQRQRADAAEAALARARSALAAEIDDMDPDHTMRTGLTEHTGDQGHPGNAWWRAYCEVGGMLRALACIDEARGTNE</sequence>
<dbReference type="RefSeq" id="WP_345555305.1">
    <property type="nucleotide sequence ID" value="NZ_BAABIK010000002.1"/>
</dbReference>
<evidence type="ECO:0000313" key="1">
    <source>
        <dbReference type="EMBL" id="GAA4928876.1"/>
    </source>
</evidence>